<evidence type="ECO:0000313" key="4">
    <source>
        <dbReference type="Proteomes" id="UP000242791"/>
    </source>
</evidence>
<evidence type="ECO:0000259" key="2">
    <source>
        <dbReference type="Pfam" id="PF14420"/>
    </source>
</evidence>
<accession>A0A1J9Q2Y0</accession>
<gene>
    <name evidence="3" type="ORF">ACJ73_05776</name>
</gene>
<dbReference type="InterPro" id="IPR025676">
    <property type="entry name" value="Clr5_dom"/>
</dbReference>
<organism evidence="3 4">
    <name type="scientific">Blastomyces percursus</name>
    <dbReference type="NCBI Taxonomy" id="1658174"/>
    <lineage>
        <taxon>Eukaryota</taxon>
        <taxon>Fungi</taxon>
        <taxon>Dikarya</taxon>
        <taxon>Ascomycota</taxon>
        <taxon>Pezizomycotina</taxon>
        <taxon>Eurotiomycetes</taxon>
        <taxon>Eurotiomycetidae</taxon>
        <taxon>Onygenales</taxon>
        <taxon>Ajellomycetaceae</taxon>
        <taxon>Blastomyces</taxon>
    </lineage>
</organism>
<name>A0A1J9Q2Y0_9EURO</name>
<dbReference type="VEuPathDB" id="FungiDB:ACJ73_05776"/>
<evidence type="ECO:0000256" key="1">
    <source>
        <dbReference type="SAM" id="MobiDB-lite"/>
    </source>
</evidence>
<feature type="region of interest" description="Disordered" evidence="1">
    <location>
        <begin position="360"/>
        <end position="393"/>
    </location>
</feature>
<dbReference type="AlphaFoldDB" id="A0A1J9Q2Y0"/>
<proteinExistence type="predicted"/>
<reference evidence="3 4" key="1">
    <citation type="submission" date="2015-08" db="EMBL/GenBank/DDBJ databases">
        <title>Emmonsia species relationships and genome sequence.</title>
        <authorList>
            <person name="Cuomo C.A."/>
            <person name="Schwartz I.S."/>
            <person name="Kenyon C."/>
            <person name="De Hoog G.S."/>
            <person name="Govender N.P."/>
            <person name="Botha A."/>
            <person name="Moreno L."/>
            <person name="De Vries M."/>
            <person name="Munoz J.F."/>
            <person name="Stielow J.B."/>
        </authorList>
    </citation>
    <scope>NUCLEOTIDE SEQUENCE [LARGE SCALE GENOMIC DNA]</scope>
    <source>
        <strain evidence="3 4">EI222</strain>
    </source>
</reference>
<feature type="region of interest" description="Disordered" evidence="1">
    <location>
        <begin position="53"/>
        <end position="76"/>
    </location>
</feature>
<dbReference type="EMBL" id="LGTZ01000937">
    <property type="protein sequence ID" value="OJD22872.1"/>
    <property type="molecule type" value="Genomic_DNA"/>
</dbReference>
<dbReference type="OrthoDB" id="5308957at2759"/>
<protein>
    <recommendedName>
        <fullName evidence="2">Clr5 domain-containing protein</fullName>
    </recommendedName>
</protein>
<dbReference type="Pfam" id="PF14420">
    <property type="entry name" value="Clr5"/>
    <property type="match status" value="1"/>
</dbReference>
<comment type="caution">
    <text evidence="3">The sequence shown here is derived from an EMBL/GenBank/DDBJ whole genome shotgun (WGS) entry which is preliminary data.</text>
</comment>
<evidence type="ECO:0000313" key="3">
    <source>
        <dbReference type="EMBL" id="OJD22872.1"/>
    </source>
</evidence>
<dbReference type="Proteomes" id="UP000242791">
    <property type="component" value="Unassembled WGS sequence"/>
</dbReference>
<feature type="domain" description="Clr5" evidence="2">
    <location>
        <begin position="7"/>
        <end position="58"/>
    </location>
</feature>
<keyword evidence="4" id="KW-1185">Reference proteome</keyword>
<sequence length="393" mass="43908">MKNSIPSEVWEGKRAEIAVLYKEEEWPLKQVIKKIRSDDFNPTETQLRSRLKKWGVTKPSRQKRKKQSDGLTACPTVKHPNRLELTTVNEPSSTQATAFTSRVGWNDPKEWIVPSGYSQHHILKESPLVEGQSASADWTSSTNIPHDIHPPFSLHHFPSPSPLTSIHSYGHPNPTTNSIVNSAINPMECHPSFTGSGTNISVSDSFVKSYPGEWSLQTSPVNTENNPMTPWSYITPDVSQSYPSHLFNLGDESPTVPDYAEYNESTPSEDYAQQYGRPPTLSPNSELEMLQSNPEIKAWRRAASAHVHPNGIGTTNPRVGRDPLRRRRSAMKRKRDFTSAKQRLTTSQSRFEVLTQSAIHPNTSLPIPETNSSCQSALPSGTDINQKYSSPNS</sequence>
<feature type="compositionally biased region" description="Basic residues" evidence="1">
    <location>
        <begin position="53"/>
        <end position="66"/>
    </location>
</feature>